<dbReference type="InterPro" id="IPR001179">
    <property type="entry name" value="PPIase_FKBP_dom"/>
</dbReference>
<evidence type="ECO:0000256" key="10">
    <source>
        <dbReference type="SAM" id="Coils"/>
    </source>
</evidence>
<dbReference type="Proteomes" id="UP001466331">
    <property type="component" value="Unassembled WGS sequence"/>
</dbReference>
<feature type="domain" description="Trigger factor C-terminal" evidence="13">
    <location>
        <begin position="270"/>
        <end position="432"/>
    </location>
</feature>
<evidence type="ECO:0000256" key="6">
    <source>
        <dbReference type="ARBA" id="ARBA00023186"/>
    </source>
</evidence>
<dbReference type="InterPro" id="IPR008881">
    <property type="entry name" value="Trigger_fac_ribosome-bd_bac"/>
</dbReference>
<dbReference type="PANTHER" id="PTHR30560">
    <property type="entry name" value="TRIGGER FACTOR CHAPERONE AND PEPTIDYL-PROLYL CIS/TRANS ISOMERASE"/>
    <property type="match status" value="1"/>
</dbReference>
<dbReference type="PIRSF" id="PIRSF003095">
    <property type="entry name" value="Trigger_factor"/>
    <property type="match status" value="1"/>
</dbReference>
<dbReference type="Gene3D" id="3.30.70.1050">
    <property type="entry name" value="Trigger factor ribosome-binding domain"/>
    <property type="match status" value="1"/>
</dbReference>
<evidence type="ECO:0000259" key="13">
    <source>
        <dbReference type="Pfam" id="PF05698"/>
    </source>
</evidence>
<dbReference type="EMBL" id="JBCHKQ010000005">
    <property type="protein sequence ID" value="MEM5948752.1"/>
    <property type="molecule type" value="Genomic_DNA"/>
</dbReference>
<reference evidence="14 15" key="1">
    <citation type="submission" date="2024-03" db="EMBL/GenBank/DDBJ databases">
        <title>Ignisphaera cupida sp. nov., a hyperthermophilic hydrolytic archaeon from a hot spring of Kamchatka, and proposal of Ignisphaeraceae fam. nov.</title>
        <authorList>
            <person name="Podosokorskaya O.A."/>
            <person name="Elcheninov A.G."/>
            <person name="Maltseva A.I."/>
            <person name="Zayulina K.S."/>
            <person name="Novikov A."/>
            <person name="Merkel A.Y."/>
        </authorList>
    </citation>
    <scope>NUCLEOTIDE SEQUENCE [LARGE SCALE GENOMIC DNA]</scope>
    <source>
        <strain evidence="14 15">38H-sp</strain>
    </source>
</reference>
<dbReference type="InterPro" id="IPR005215">
    <property type="entry name" value="Trig_fac"/>
</dbReference>
<dbReference type="GO" id="GO:0003755">
    <property type="term" value="F:peptidyl-prolyl cis-trans isomerase activity"/>
    <property type="evidence" value="ECO:0007669"/>
    <property type="project" value="UniProtKB-EC"/>
</dbReference>
<feature type="domain" description="Trigger factor ribosome-binding bacterial" evidence="12">
    <location>
        <begin position="6"/>
        <end position="149"/>
    </location>
</feature>
<evidence type="ECO:0000259" key="12">
    <source>
        <dbReference type="Pfam" id="PF05697"/>
    </source>
</evidence>
<proteinExistence type="inferred from homology"/>
<dbReference type="RefSeq" id="WP_420070203.1">
    <property type="nucleotide sequence ID" value="NZ_JBCHKQ010000005.1"/>
</dbReference>
<comment type="catalytic activity">
    <reaction evidence="1 9">
        <text>[protein]-peptidylproline (omega=180) = [protein]-peptidylproline (omega=0)</text>
        <dbReference type="Rhea" id="RHEA:16237"/>
        <dbReference type="Rhea" id="RHEA-COMP:10747"/>
        <dbReference type="Rhea" id="RHEA-COMP:10748"/>
        <dbReference type="ChEBI" id="CHEBI:83833"/>
        <dbReference type="ChEBI" id="CHEBI:83834"/>
        <dbReference type="EC" id="5.2.1.8"/>
    </reaction>
</comment>
<dbReference type="SUPFAM" id="SSF109998">
    <property type="entry name" value="Triger factor/SurA peptide-binding domain-like"/>
    <property type="match status" value="1"/>
</dbReference>
<evidence type="ECO:0000256" key="9">
    <source>
        <dbReference type="HAMAP-Rule" id="MF_00303"/>
    </source>
</evidence>
<comment type="caution">
    <text evidence="14">The sequence shown here is derived from an EMBL/GenBank/DDBJ whole genome shotgun (WGS) entry which is preliminary data.</text>
</comment>
<organism evidence="14 15">
    <name type="scientific">Rarispira pelagica</name>
    <dbReference type="NCBI Taxonomy" id="3141764"/>
    <lineage>
        <taxon>Bacteria</taxon>
        <taxon>Pseudomonadati</taxon>
        <taxon>Spirochaetota</taxon>
        <taxon>Spirochaetia</taxon>
        <taxon>Winmispirales</taxon>
        <taxon>Winmispiraceae</taxon>
        <taxon>Rarispira</taxon>
    </lineage>
</organism>
<dbReference type="SUPFAM" id="SSF54534">
    <property type="entry name" value="FKBP-like"/>
    <property type="match status" value="1"/>
</dbReference>
<evidence type="ECO:0000256" key="3">
    <source>
        <dbReference type="ARBA" id="ARBA00013194"/>
    </source>
</evidence>
<feature type="domain" description="PPIase FKBP-type" evidence="11">
    <location>
        <begin position="164"/>
        <end position="237"/>
    </location>
</feature>
<evidence type="ECO:0000256" key="4">
    <source>
        <dbReference type="ARBA" id="ARBA00016902"/>
    </source>
</evidence>
<comment type="subcellular location">
    <subcellularLocation>
        <location evidence="9">Cytoplasm</location>
    </subcellularLocation>
    <text evidence="9">About half TF is bound to the ribosome near the polypeptide exit tunnel while the other half is free in the cytoplasm.</text>
</comment>
<evidence type="ECO:0000256" key="8">
    <source>
        <dbReference type="ARBA" id="ARBA00029986"/>
    </source>
</evidence>
<dbReference type="Gene3D" id="3.10.50.40">
    <property type="match status" value="1"/>
</dbReference>
<dbReference type="Gene3D" id="1.10.3120.10">
    <property type="entry name" value="Trigger factor, C-terminal domain"/>
    <property type="match status" value="1"/>
</dbReference>
<dbReference type="Pfam" id="PF05697">
    <property type="entry name" value="Trigger_N"/>
    <property type="match status" value="1"/>
</dbReference>
<comment type="function">
    <text evidence="9">Involved in protein export. Acts as a chaperone by maintaining the newly synthesized protein in an open conformation. Functions as a peptidyl-prolyl cis-trans isomerase.</text>
</comment>
<keyword evidence="9" id="KW-0131">Cell cycle</keyword>
<evidence type="ECO:0000256" key="5">
    <source>
        <dbReference type="ARBA" id="ARBA00023110"/>
    </source>
</evidence>
<dbReference type="EC" id="5.2.1.8" evidence="3 9"/>
<dbReference type="Pfam" id="PF00254">
    <property type="entry name" value="FKBP_C"/>
    <property type="match status" value="1"/>
</dbReference>
<dbReference type="SUPFAM" id="SSF102735">
    <property type="entry name" value="Trigger factor ribosome-binding domain"/>
    <property type="match status" value="1"/>
</dbReference>
<dbReference type="Pfam" id="PF05698">
    <property type="entry name" value="Trigger_C"/>
    <property type="match status" value="1"/>
</dbReference>
<dbReference type="InterPro" id="IPR036611">
    <property type="entry name" value="Trigger_fac_ribosome-bd_sf"/>
</dbReference>
<feature type="coiled-coil region" evidence="10">
    <location>
        <begin position="316"/>
        <end position="343"/>
    </location>
</feature>
<gene>
    <name evidence="9 14" type="primary">tig</name>
    <name evidence="14" type="ORF">WKV44_09400</name>
</gene>
<dbReference type="HAMAP" id="MF_00303">
    <property type="entry name" value="Trigger_factor_Tig"/>
    <property type="match status" value="1"/>
</dbReference>
<dbReference type="InterPro" id="IPR027304">
    <property type="entry name" value="Trigger_fact/SurA_dom_sf"/>
</dbReference>
<comment type="similarity">
    <text evidence="2 9">Belongs to the FKBP-type PPIase family. Tig subfamily.</text>
</comment>
<dbReference type="PANTHER" id="PTHR30560:SF3">
    <property type="entry name" value="TRIGGER FACTOR-LIKE PROTEIN TIG, CHLOROPLASTIC"/>
    <property type="match status" value="1"/>
</dbReference>
<evidence type="ECO:0000256" key="2">
    <source>
        <dbReference type="ARBA" id="ARBA00005464"/>
    </source>
</evidence>
<keyword evidence="10" id="KW-0175">Coiled coil</keyword>
<comment type="domain">
    <text evidence="9">Consists of 3 domains; the N-terminus binds the ribosome, the middle domain has PPIase activity, while the C-terminus has intrinsic chaperone activity on its own.</text>
</comment>
<name>A0ABU9UF10_9SPIR</name>
<dbReference type="NCBIfam" id="TIGR00115">
    <property type="entry name" value="tig"/>
    <property type="match status" value="1"/>
</dbReference>
<evidence type="ECO:0000256" key="1">
    <source>
        <dbReference type="ARBA" id="ARBA00000971"/>
    </source>
</evidence>
<dbReference type="InterPro" id="IPR037041">
    <property type="entry name" value="Trigger_fac_C_sf"/>
</dbReference>
<dbReference type="InterPro" id="IPR046357">
    <property type="entry name" value="PPIase_dom_sf"/>
</dbReference>
<keyword evidence="9" id="KW-0963">Cytoplasm</keyword>
<evidence type="ECO:0000313" key="14">
    <source>
        <dbReference type="EMBL" id="MEM5948752.1"/>
    </source>
</evidence>
<sequence>MIKSKDIKKNENSSVKLSITIDKEDAKKAYDSVLAQYAKEAQIPGFRKGKVPAAILEKKFGRGIRYEAGENLIKDALDEAFKEIEEKPLAYSIPTLISDFPEDFTKDITFEVEYDIYPEFSVPDYTDIEVEEPKVSITEEEINAELEKLQKQNAIVVEKEEGSRVEEGDIITVNYQELDENNSPIEGSKREDYVFTVGTKYNLYEFDDELIGLKKGEKKTIEKTFPEDYQVKEFAGTTKKIEVEIKAIKTQNIPNLDDDFAQDVNEKYETLDDLKKDIENRLIKEADSIIRQKKIDQFLAKLSEKTEIPIPKSMIKAELDNSYHQLAHQYQTTEENLDKALEKEGKTREDIYKEWEPSATEALKKRLIINQLIQDKKIEVSDEEMENYYKEIAEGAGVDVEQVKQYYAQMGLTNEQLSYDLKEKKLFDQILEEIKVKKGKKISYVDLTKANE</sequence>
<keyword evidence="9" id="KW-0132">Cell division</keyword>
<protein>
    <recommendedName>
        <fullName evidence="4 9">Trigger factor</fullName>
        <shortName evidence="9">TF</shortName>
        <ecNumber evidence="3 9">5.2.1.8</ecNumber>
    </recommendedName>
    <alternativeName>
        <fullName evidence="8 9">PPIase</fullName>
    </alternativeName>
</protein>
<accession>A0ABU9UF10</accession>
<evidence type="ECO:0000259" key="11">
    <source>
        <dbReference type="Pfam" id="PF00254"/>
    </source>
</evidence>
<keyword evidence="7 9" id="KW-0413">Isomerase</keyword>
<keyword evidence="6 9" id="KW-0143">Chaperone</keyword>
<evidence type="ECO:0000256" key="7">
    <source>
        <dbReference type="ARBA" id="ARBA00023235"/>
    </source>
</evidence>
<keyword evidence="5 9" id="KW-0697">Rotamase</keyword>
<keyword evidence="15" id="KW-1185">Reference proteome</keyword>
<dbReference type="InterPro" id="IPR008880">
    <property type="entry name" value="Trigger_fac_C"/>
</dbReference>
<evidence type="ECO:0000313" key="15">
    <source>
        <dbReference type="Proteomes" id="UP001466331"/>
    </source>
</evidence>